<feature type="region of interest" description="Disordered" evidence="1">
    <location>
        <begin position="67"/>
        <end position="87"/>
    </location>
</feature>
<dbReference type="AlphaFoldDB" id="A0A3S5BCP9"/>
<evidence type="ECO:0000256" key="1">
    <source>
        <dbReference type="SAM" id="MobiDB-lite"/>
    </source>
</evidence>
<proteinExistence type="predicted"/>
<feature type="compositionally biased region" description="Polar residues" evidence="1">
    <location>
        <begin position="30"/>
        <end position="51"/>
    </location>
</feature>
<evidence type="ECO:0000313" key="3">
    <source>
        <dbReference type="Proteomes" id="UP000784294"/>
    </source>
</evidence>
<accession>A0A3S5BCP9</accession>
<dbReference type="EMBL" id="CAAALY010278524">
    <property type="protein sequence ID" value="VEL43056.1"/>
    <property type="molecule type" value="Genomic_DNA"/>
</dbReference>
<sequence>MSHNLIASIQPSGPGLTPLSLSYSTSHLRPNVPLTGSTTESLDQRHSQQASDGLCSDFEREAETYDPLPSVPVSESSLLPSSLSSPSKSTTFLRLLVIKNYLTKARRLLTRVRFEMSQALAVASFESSYGDKALIREPNPLQQDSVAYGETVFASDTKEARIAQRRGQPTGYRIDELESTLDKITARSREGGLFMELSEATRCSFVALVLIGE</sequence>
<keyword evidence="3" id="KW-1185">Reference proteome</keyword>
<evidence type="ECO:0000313" key="2">
    <source>
        <dbReference type="EMBL" id="VEL43056.1"/>
    </source>
</evidence>
<feature type="region of interest" description="Disordered" evidence="1">
    <location>
        <begin position="30"/>
        <end position="52"/>
    </location>
</feature>
<organism evidence="2 3">
    <name type="scientific">Protopolystoma xenopodis</name>
    <dbReference type="NCBI Taxonomy" id="117903"/>
    <lineage>
        <taxon>Eukaryota</taxon>
        <taxon>Metazoa</taxon>
        <taxon>Spiralia</taxon>
        <taxon>Lophotrochozoa</taxon>
        <taxon>Platyhelminthes</taxon>
        <taxon>Monogenea</taxon>
        <taxon>Polyopisthocotylea</taxon>
        <taxon>Polystomatidea</taxon>
        <taxon>Polystomatidae</taxon>
        <taxon>Protopolystoma</taxon>
    </lineage>
</organism>
<comment type="caution">
    <text evidence="2">The sequence shown here is derived from an EMBL/GenBank/DDBJ whole genome shotgun (WGS) entry which is preliminary data.</text>
</comment>
<name>A0A3S5BCP9_9PLAT</name>
<gene>
    <name evidence="2" type="ORF">PXEA_LOCUS36496</name>
</gene>
<reference evidence="2" key="1">
    <citation type="submission" date="2018-11" db="EMBL/GenBank/DDBJ databases">
        <authorList>
            <consortium name="Pathogen Informatics"/>
        </authorList>
    </citation>
    <scope>NUCLEOTIDE SEQUENCE</scope>
</reference>
<protein>
    <submittedName>
        <fullName evidence="2">Uncharacterized protein</fullName>
    </submittedName>
</protein>
<dbReference type="Proteomes" id="UP000784294">
    <property type="component" value="Unassembled WGS sequence"/>
</dbReference>